<evidence type="ECO:0000256" key="3">
    <source>
        <dbReference type="ARBA" id="ARBA00010543"/>
    </source>
</evidence>
<dbReference type="Pfam" id="PF10394">
    <property type="entry name" value="Hat1_N"/>
    <property type="match status" value="1"/>
</dbReference>
<evidence type="ECO:0000313" key="12">
    <source>
        <dbReference type="Proteomes" id="UP000189703"/>
    </source>
</evidence>
<dbReference type="KEGG" id="nnu:104604430"/>
<evidence type="ECO:0000256" key="6">
    <source>
        <dbReference type="ARBA" id="ARBA00022679"/>
    </source>
</evidence>
<dbReference type="GO" id="GO:0031509">
    <property type="term" value="P:subtelomeric heterochromatin formation"/>
    <property type="evidence" value="ECO:0007669"/>
    <property type="project" value="InterPro"/>
</dbReference>
<dbReference type="SUPFAM" id="SSF55729">
    <property type="entry name" value="Acyl-CoA N-acyltransferases (Nat)"/>
    <property type="match status" value="1"/>
</dbReference>
<dbReference type="InterPro" id="IPR037113">
    <property type="entry name" value="Hat1_N_sf"/>
</dbReference>
<dbReference type="OMA" id="WTCDAND"/>
<dbReference type="GeneID" id="104604430"/>
<dbReference type="STRING" id="4432.A0A1U8ALY4"/>
<dbReference type="InterPro" id="IPR016181">
    <property type="entry name" value="Acyl_CoA_acyltransferase"/>
</dbReference>
<dbReference type="RefSeq" id="XP_010267057.1">
    <property type="nucleotide sequence ID" value="XM_010268755.2"/>
</dbReference>
<evidence type="ECO:0000256" key="9">
    <source>
        <dbReference type="ARBA" id="ARBA00048017"/>
    </source>
</evidence>
<evidence type="ECO:0000256" key="1">
    <source>
        <dbReference type="ARBA" id="ARBA00004123"/>
    </source>
</evidence>
<dbReference type="FunFam" id="3.90.360.10:FF:000002">
    <property type="entry name" value="Histone acetyltransferase type B catalytic subunit"/>
    <property type="match status" value="1"/>
</dbReference>
<dbReference type="Pfam" id="PF00583">
    <property type="entry name" value="Acetyltransf_1"/>
    <property type="match status" value="1"/>
</dbReference>
<keyword evidence="12" id="KW-1185">Reference proteome</keyword>
<evidence type="ECO:0000256" key="7">
    <source>
        <dbReference type="ARBA" id="ARBA00023242"/>
    </source>
</evidence>
<dbReference type="eggNOG" id="KOG2696">
    <property type="taxonomic scope" value="Eukaryota"/>
</dbReference>
<keyword evidence="8" id="KW-0012">Acyltransferase</keyword>
<dbReference type="InterPro" id="IPR019467">
    <property type="entry name" value="Hat1_N"/>
</dbReference>
<dbReference type="InterPro" id="IPR000182">
    <property type="entry name" value="GNAT_dom"/>
</dbReference>
<evidence type="ECO:0000256" key="4">
    <source>
        <dbReference type="ARBA" id="ARBA00013184"/>
    </source>
</evidence>
<accession>A0A1U8ALY4</accession>
<evidence type="ECO:0000256" key="2">
    <source>
        <dbReference type="ARBA" id="ARBA00004496"/>
    </source>
</evidence>
<feature type="domain" description="Histone acetyl transferase HAT1 N-terminal" evidence="11">
    <location>
        <begin position="29"/>
        <end position="198"/>
    </location>
</feature>
<evidence type="ECO:0000256" key="8">
    <source>
        <dbReference type="ARBA" id="ARBA00023315"/>
    </source>
</evidence>
<dbReference type="EC" id="2.3.1.48" evidence="4"/>
<dbReference type="Gene3D" id="3.40.630.30">
    <property type="match status" value="1"/>
</dbReference>
<evidence type="ECO:0000256" key="5">
    <source>
        <dbReference type="ARBA" id="ARBA00022490"/>
    </source>
</evidence>
<proteinExistence type="inferred from homology"/>
<comment type="similarity">
    <text evidence="3">Belongs to the HAT1 family.</text>
</comment>
<dbReference type="GO" id="GO:0005634">
    <property type="term" value="C:nucleus"/>
    <property type="evidence" value="ECO:0007669"/>
    <property type="project" value="UniProtKB-SubCell"/>
</dbReference>
<evidence type="ECO:0000259" key="11">
    <source>
        <dbReference type="Pfam" id="PF10394"/>
    </source>
</evidence>
<name>A0A1U8ALY4_NELNU</name>
<sequence length="465" mass="52324">MGLKQAAADPISDAKKRRRVGFNVVDVGIEANECIKIYLVNSKDEVDAASGFLIEPIDLNQFFGEDGKIYGYKDLKIIIWLSTISLHAYADITFQSTSEGGRGITDLKPALQNIFGESLVEKKDDFLDTFTAESHYIRTIISNGEVIHYKAPKGHNGETNGCLESEASSVEVICMPVNSMPVGQLYSRLVPLALLLVDGSSPIDITDPKWEIYLVVQRTDQQGDINFKLIGFAAVYRFYKYPDDSRLRISQILVLPPYQGQGHGRHLLEVLNHVAVSEKMYDVTVEEPSDYLQHVRTCIDTLRLLAFDSIQPSINLAVLHLKQGKFSEGNCRLQLDPSASVVEDVRKNLKINKKQFIQCWEVLIYLGLGSIDQYMENYMTFISERIKIDILGKESDTAGKRVIEVPNDYDHDMTFVMFRTQTGGEAGGAQIDKTQTNQEEQLRQLAEGRMKEIKLVAEKVSSRRV</sequence>
<dbReference type="Gene3D" id="3.90.360.10">
    <property type="entry name" value="Histone acetyl transferase 1 (HAT1), N-terminal domain"/>
    <property type="match status" value="1"/>
</dbReference>
<keyword evidence="7" id="KW-0539">Nucleus</keyword>
<gene>
    <name evidence="13" type="primary">LOC104604430</name>
</gene>
<dbReference type="InParanoid" id="A0A1U8ALY4"/>
<dbReference type="GO" id="GO:0010485">
    <property type="term" value="F:histone H4 acetyltransferase activity"/>
    <property type="evidence" value="ECO:0000318"/>
    <property type="project" value="GO_Central"/>
</dbReference>
<dbReference type="OrthoDB" id="10253098at2759"/>
<dbReference type="AlphaFoldDB" id="A0A1U8ALY4"/>
<reference evidence="13" key="1">
    <citation type="submission" date="2025-08" db="UniProtKB">
        <authorList>
            <consortium name="RefSeq"/>
        </authorList>
    </citation>
    <scope>IDENTIFICATION</scope>
</reference>
<dbReference type="FunFam" id="3.40.630.30:FF:000077">
    <property type="entry name" value="Histone acetyltransferase type B catalytic subunit"/>
    <property type="match status" value="1"/>
</dbReference>
<evidence type="ECO:0000313" key="13">
    <source>
        <dbReference type="RefSeq" id="XP_010267057.1"/>
    </source>
</evidence>
<organism evidence="12 13">
    <name type="scientific">Nelumbo nucifera</name>
    <name type="common">Sacred lotus</name>
    <dbReference type="NCBI Taxonomy" id="4432"/>
    <lineage>
        <taxon>Eukaryota</taxon>
        <taxon>Viridiplantae</taxon>
        <taxon>Streptophyta</taxon>
        <taxon>Embryophyta</taxon>
        <taxon>Tracheophyta</taxon>
        <taxon>Spermatophyta</taxon>
        <taxon>Magnoliopsida</taxon>
        <taxon>Proteales</taxon>
        <taxon>Nelumbonaceae</taxon>
        <taxon>Nelumbo</taxon>
    </lineage>
</organism>
<dbReference type="GO" id="GO:0000781">
    <property type="term" value="C:chromosome, telomeric region"/>
    <property type="evidence" value="ECO:0007669"/>
    <property type="project" value="GOC"/>
</dbReference>
<dbReference type="Proteomes" id="UP000189703">
    <property type="component" value="Unplaced"/>
</dbReference>
<comment type="subcellular location">
    <subcellularLocation>
        <location evidence="2">Cytoplasm</location>
    </subcellularLocation>
    <subcellularLocation>
        <location evidence="1">Nucleus</location>
    </subcellularLocation>
</comment>
<dbReference type="CDD" id="cd04301">
    <property type="entry name" value="NAT_SF"/>
    <property type="match status" value="1"/>
</dbReference>
<comment type="catalytic activity">
    <reaction evidence="9">
        <text>L-lysyl-[protein] + acetyl-CoA = N(6)-acetyl-L-lysyl-[protein] + CoA + H(+)</text>
        <dbReference type="Rhea" id="RHEA:45948"/>
        <dbReference type="Rhea" id="RHEA-COMP:9752"/>
        <dbReference type="Rhea" id="RHEA-COMP:10731"/>
        <dbReference type="ChEBI" id="CHEBI:15378"/>
        <dbReference type="ChEBI" id="CHEBI:29969"/>
        <dbReference type="ChEBI" id="CHEBI:57287"/>
        <dbReference type="ChEBI" id="CHEBI:57288"/>
        <dbReference type="ChEBI" id="CHEBI:61930"/>
        <dbReference type="EC" id="2.3.1.48"/>
    </reaction>
</comment>
<protein>
    <recommendedName>
        <fullName evidence="4">histone acetyltransferase</fullName>
        <ecNumber evidence="4">2.3.1.48</ecNumber>
    </recommendedName>
</protein>
<dbReference type="PANTHER" id="PTHR12046">
    <property type="entry name" value="HISTONE ACETYLTRANSFERASE TYPE B CATALYTIC SUBUNIT"/>
    <property type="match status" value="1"/>
</dbReference>
<feature type="domain" description="N-acetyltransferase" evidence="10">
    <location>
        <begin position="228"/>
        <end position="280"/>
    </location>
</feature>
<dbReference type="FunCoup" id="A0A1U8ALY4">
    <property type="interactions" value="4026"/>
</dbReference>
<keyword evidence="6" id="KW-0808">Transferase</keyword>
<keyword evidence="5" id="KW-0963">Cytoplasm</keyword>
<dbReference type="InterPro" id="IPR017380">
    <property type="entry name" value="Hist_AcTrfase_B-typ_cat-su"/>
</dbReference>
<dbReference type="GO" id="GO:0005737">
    <property type="term" value="C:cytoplasm"/>
    <property type="evidence" value="ECO:0007669"/>
    <property type="project" value="UniProtKB-SubCell"/>
</dbReference>
<evidence type="ECO:0000259" key="10">
    <source>
        <dbReference type="Pfam" id="PF00583"/>
    </source>
</evidence>